<keyword evidence="3" id="KW-0378">Hydrolase</keyword>
<dbReference type="InterPro" id="IPR000917">
    <property type="entry name" value="Sulfatase_N"/>
</dbReference>
<dbReference type="EMBL" id="DRTD01000613">
    <property type="protein sequence ID" value="HHE55770.1"/>
    <property type="molecule type" value="Genomic_DNA"/>
</dbReference>
<dbReference type="GO" id="GO:0004065">
    <property type="term" value="F:arylsulfatase activity"/>
    <property type="evidence" value="ECO:0007669"/>
    <property type="project" value="TreeGrafter"/>
</dbReference>
<dbReference type="InterPro" id="IPR017850">
    <property type="entry name" value="Alkaline_phosphatase_core_sf"/>
</dbReference>
<dbReference type="PANTHER" id="PTHR42693:SF49">
    <property type="entry name" value="SULFATASE N-TERMINAL DOMAIN-CONTAINING PROTEIN"/>
    <property type="match status" value="1"/>
</dbReference>
<feature type="domain" description="Sulfatase N-terminal" evidence="6">
    <location>
        <begin position="32"/>
        <end position="144"/>
    </location>
</feature>
<dbReference type="Pfam" id="PF00884">
    <property type="entry name" value="Sulfatase"/>
    <property type="match status" value="1"/>
</dbReference>
<proteinExistence type="inferred from homology"/>
<evidence type="ECO:0000313" key="7">
    <source>
        <dbReference type="EMBL" id="HHE55770.1"/>
    </source>
</evidence>
<comment type="similarity">
    <text evidence="1">Belongs to the sulfatase family.</text>
</comment>
<feature type="non-terminal residue" evidence="7">
    <location>
        <position position="146"/>
    </location>
</feature>
<dbReference type="PROSITE" id="PS00149">
    <property type="entry name" value="SULFATASE_2"/>
    <property type="match status" value="1"/>
</dbReference>
<feature type="chain" id="PRO_5031438555" evidence="5">
    <location>
        <begin position="28"/>
        <end position="146"/>
    </location>
</feature>
<reference evidence="7" key="1">
    <citation type="journal article" date="2020" name="mSystems">
        <title>Genome- and Community-Level Interaction Insights into Carbon Utilization and Element Cycling Functions of Hydrothermarchaeota in Hydrothermal Sediment.</title>
        <authorList>
            <person name="Zhou Z."/>
            <person name="Liu Y."/>
            <person name="Xu W."/>
            <person name="Pan J."/>
            <person name="Luo Z.H."/>
            <person name="Li M."/>
        </authorList>
    </citation>
    <scope>NUCLEOTIDE SEQUENCE [LARGE SCALE GENOMIC DNA]</scope>
    <source>
        <strain evidence="7">HyVt-76</strain>
    </source>
</reference>
<comment type="caution">
    <text evidence="7">The sequence shown here is derived from an EMBL/GenBank/DDBJ whole genome shotgun (WGS) entry which is preliminary data.</text>
</comment>
<evidence type="ECO:0000256" key="1">
    <source>
        <dbReference type="ARBA" id="ARBA00008779"/>
    </source>
</evidence>
<dbReference type="GO" id="GO:0046872">
    <property type="term" value="F:metal ion binding"/>
    <property type="evidence" value="ECO:0007669"/>
    <property type="project" value="UniProtKB-KW"/>
</dbReference>
<dbReference type="PROSITE" id="PS00523">
    <property type="entry name" value="SULFATASE_1"/>
    <property type="match status" value="1"/>
</dbReference>
<dbReference type="InterPro" id="IPR024607">
    <property type="entry name" value="Sulfatase_CS"/>
</dbReference>
<feature type="signal peptide" evidence="5">
    <location>
        <begin position="1"/>
        <end position="27"/>
    </location>
</feature>
<gene>
    <name evidence="7" type="ORF">ENL21_08310</name>
</gene>
<organism evidence="7">
    <name type="scientific">Caldithrix abyssi</name>
    <dbReference type="NCBI Taxonomy" id="187145"/>
    <lineage>
        <taxon>Bacteria</taxon>
        <taxon>Pseudomonadati</taxon>
        <taxon>Calditrichota</taxon>
        <taxon>Calditrichia</taxon>
        <taxon>Calditrichales</taxon>
        <taxon>Calditrichaceae</taxon>
        <taxon>Caldithrix</taxon>
    </lineage>
</organism>
<dbReference type="SUPFAM" id="SSF53649">
    <property type="entry name" value="Alkaline phosphatase-like"/>
    <property type="match status" value="1"/>
</dbReference>
<dbReference type="NCBIfam" id="TIGR01409">
    <property type="entry name" value="TAT_signal_seq"/>
    <property type="match status" value="1"/>
</dbReference>
<evidence type="ECO:0000256" key="3">
    <source>
        <dbReference type="ARBA" id="ARBA00022801"/>
    </source>
</evidence>
<accession>A0A7V5H4R8</accession>
<evidence type="ECO:0000259" key="6">
    <source>
        <dbReference type="Pfam" id="PF00884"/>
    </source>
</evidence>
<keyword evidence="4" id="KW-0106">Calcium</keyword>
<name>A0A7V5H4R8_CALAY</name>
<evidence type="ECO:0000256" key="2">
    <source>
        <dbReference type="ARBA" id="ARBA00022723"/>
    </source>
</evidence>
<keyword evidence="2" id="KW-0479">Metal-binding</keyword>
<sequence length="146" mass="15817">MTRRRFLKALGVGAAVLSLSNMTSAFAASKKPNFIIIFCDDLGYGDLGTFGHPTIRTPNLDRMAQEGQKWTNFYAAASVCTPSRAALLTGRLPIRSGMCSSKRRVLFPDSAGGLPEKEITIAEALKPLGYATACIGKWHLGHLPQY</sequence>
<dbReference type="InterPro" id="IPR019546">
    <property type="entry name" value="TAT_signal_bac_arc"/>
</dbReference>
<protein>
    <submittedName>
        <fullName evidence="7">Twin-arginine translocation signal domain-containing protein</fullName>
    </submittedName>
</protein>
<keyword evidence="5" id="KW-0732">Signal</keyword>
<dbReference type="PROSITE" id="PS51318">
    <property type="entry name" value="TAT"/>
    <property type="match status" value="1"/>
</dbReference>
<dbReference type="Proteomes" id="UP000886111">
    <property type="component" value="Unassembled WGS sequence"/>
</dbReference>
<evidence type="ECO:0000256" key="5">
    <source>
        <dbReference type="SAM" id="SignalP"/>
    </source>
</evidence>
<dbReference type="PANTHER" id="PTHR42693">
    <property type="entry name" value="ARYLSULFATASE FAMILY MEMBER"/>
    <property type="match status" value="1"/>
</dbReference>
<dbReference type="Gene3D" id="3.40.720.10">
    <property type="entry name" value="Alkaline Phosphatase, subunit A"/>
    <property type="match status" value="1"/>
</dbReference>
<dbReference type="AlphaFoldDB" id="A0A7V5H4R8"/>
<dbReference type="InterPro" id="IPR050738">
    <property type="entry name" value="Sulfatase"/>
</dbReference>
<evidence type="ECO:0000256" key="4">
    <source>
        <dbReference type="ARBA" id="ARBA00022837"/>
    </source>
</evidence>
<dbReference type="InterPro" id="IPR006311">
    <property type="entry name" value="TAT_signal"/>
</dbReference>